<evidence type="ECO:0000259" key="3">
    <source>
        <dbReference type="Pfam" id="PF08338"/>
    </source>
</evidence>
<dbReference type="PANTHER" id="PTHR11092">
    <property type="entry name" value="SUGAR NUCLEOTIDE EPIMERASE RELATED"/>
    <property type="match status" value="1"/>
</dbReference>
<dbReference type="PANTHER" id="PTHR11092:SF0">
    <property type="entry name" value="EPIMERASE FAMILY PROTEIN SDR39U1"/>
    <property type="match status" value="1"/>
</dbReference>
<dbReference type="Pfam" id="PF08338">
    <property type="entry name" value="DUF1731"/>
    <property type="match status" value="1"/>
</dbReference>
<dbReference type="NCBIfam" id="TIGR01777">
    <property type="entry name" value="yfcH"/>
    <property type="match status" value="1"/>
</dbReference>
<dbReference type="EMBL" id="JPEP01000002">
    <property type="protein sequence ID" value="KEY19344.1"/>
    <property type="molecule type" value="Genomic_DNA"/>
</dbReference>
<reference evidence="4 6" key="1">
    <citation type="submission" date="2014-07" db="EMBL/GenBank/DDBJ databases">
        <authorList>
            <person name="Pisani N.G."/>
            <person name="Newman J.D."/>
        </authorList>
    </citation>
    <scope>NUCLEOTIDE SEQUENCE [LARGE SCALE GENOMIC DNA]</scope>
    <source>
        <strain evidence="4 6">LMG 24720</strain>
    </source>
</reference>
<dbReference type="InterPro" id="IPR010099">
    <property type="entry name" value="SDR39U1"/>
</dbReference>
<evidence type="ECO:0000313" key="6">
    <source>
        <dbReference type="Proteomes" id="UP000028349"/>
    </source>
</evidence>
<name>A0A448NPN7_9FLAO</name>
<evidence type="ECO:0000259" key="2">
    <source>
        <dbReference type="Pfam" id="PF01370"/>
    </source>
</evidence>
<dbReference type="Proteomes" id="UP000270036">
    <property type="component" value="Chromosome"/>
</dbReference>
<keyword evidence="6" id="KW-1185">Reference proteome</keyword>
<evidence type="ECO:0000256" key="1">
    <source>
        <dbReference type="ARBA" id="ARBA00009353"/>
    </source>
</evidence>
<dbReference type="InterPro" id="IPR001509">
    <property type="entry name" value="Epimerase_deHydtase"/>
</dbReference>
<dbReference type="KEGG" id="cant:NCTC13489_00953"/>
<dbReference type="SUPFAM" id="SSF51735">
    <property type="entry name" value="NAD(P)-binding Rossmann-fold domains"/>
    <property type="match status" value="1"/>
</dbReference>
<dbReference type="RefSeq" id="WP_034720381.1">
    <property type="nucleotide sequence ID" value="NZ_FOIX01000003.1"/>
</dbReference>
<dbReference type="STRING" id="266748.HY04_13140"/>
<comment type="similarity">
    <text evidence="1">Belongs to the NAD(P)-dependent epimerase/dehydratase family. SDR39U1 subfamily.</text>
</comment>
<reference evidence="5 7" key="2">
    <citation type="submission" date="2018-12" db="EMBL/GenBank/DDBJ databases">
        <authorList>
            <consortium name="Pathogen Informatics"/>
        </authorList>
    </citation>
    <scope>NUCLEOTIDE SEQUENCE [LARGE SCALE GENOMIC DNA]</scope>
    <source>
        <strain evidence="5 7">NCTC13489</strain>
    </source>
</reference>
<feature type="domain" description="NAD-dependent epimerase/dehydratase" evidence="2">
    <location>
        <begin position="3"/>
        <end position="221"/>
    </location>
</feature>
<dbReference type="Gene3D" id="3.40.50.720">
    <property type="entry name" value="NAD(P)-binding Rossmann-like Domain"/>
    <property type="match status" value="1"/>
</dbReference>
<dbReference type="Proteomes" id="UP000028349">
    <property type="component" value="Unassembled WGS sequence"/>
</dbReference>
<dbReference type="OrthoDB" id="9801773at2"/>
<dbReference type="InterPro" id="IPR036291">
    <property type="entry name" value="NAD(P)-bd_dom_sf"/>
</dbReference>
<proteinExistence type="inferred from homology"/>
<sequence length="301" mass="33870">MNILITGGTGLVGRSLVEKLKSNHHNVRILTRSKSERENESYWNVAEKEIDDKAFDNLDCIIHLAGANISERWTDDYKKELYSSRIDSANLLLEYCQKKEIHLKSFISASGMNYYGTFTSDQILTEESGVVKNDFLAKLCVEWEKAADQFSQIADRVVCLRTSVVLSNEGGAFPLLKKTVDYNIGSGVGSGEQWMNWIHIHDLVDMFVMAAENSKLNGKFNAVSDEIPTNKTFMQKLARASGKIFLPINVPSFVLKLVFGEMSSIILEGTRADNKKIKSQGFDFKYSNLDEALTDLVKDKK</sequence>
<feature type="domain" description="DUF1731" evidence="3">
    <location>
        <begin position="250"/>
        <end position="296"/>
    </location>
</feature>
<gene>
    <name evidence="4" type="ORF">HY04_13140</name>
    <name evidence="5" type="ORF">NCTC13489_00953</name>
</gene>
<dbReference type="InterPro" id="IPR013549">
    <property type="entry name" value="DUF1731"/>
</dbReference>
<organism evidence="5 7">
    <name type="scientific">Kaistella antarctica</name>
    <dbReference type="NCBI Taxonomy" id="266748"/>
    <lineage>
        <taxon>Bacteria</taxon>
        <taxon>Pseudomonadati</taxon>
        <taxon>Bacteroidota</taxon>
        <taxon>Flavobacteriia</taxon>
        <taxon>Flavobacteriales</taxon>
        <taxon>Weeksellaceae</taxon>
        <taxon>Chryseobacterium group</taxon>
        <taxon>Kaistella</taxon>
    </lineage>
</organism>
<dbReference type="EMBL" id="LR134441">
    <property type="protein sequence ID" value="VEH98399.1"/>
    <property type="molecule type" value="Genomic_DNA"/>
</dbReference>
<evidence type="ECO:0000313" key="7">
    <source>
        <dbReference type="Proteomes" id="UP000270036"/>
    </source>
</evidence>
<evidence type="ECO:0000313" key="4">
    <source>
        <dbReference type="EMBL" id="KEY19344.1"/>
    </source>
</evidence>
<protein>
    <submittedName>
        <fullName evidence="5">Epimerase family protein SA0724</fullName>
    </submittedName>
</protein>
<dbReference type="AlphaFoldDB" id="A0A448NPN7"/>
<evidence type="ECO:0000313" key="5">
    <source>
        <dbReference type="EMBL" id="VEH98399.1"/>
    </source>
</evidence>
<accession>A0A448NPN7</accession>
<dbReference type="Pfam" id="PF01370">
    <property type="entry name" value="Epimerase"/>
    <property type="match status" value="1"/>
</dbReference>